<gene>
    <name evidence="2" type="ORF">S01H1_46351</name>
</gene>
<feature type="transmembrane region" description="Helical" evidence="1">
    <location>
        <begin position="55"/>
        <end position="76"/>
    </location>
</feature>
<proteinExistence type="predicted"/>
<feature type="non-terminal residue" evidence="2">
    <location>
        <position position="1"/>
    </location>
</feature>
<reference evidence="2" key="1">
    <citation type="journal article" date="2014" name="Front. Microbiol.">
        <title>High frequency of phylogenetically diverse reductive dehalogenase-homologous genes in deep subseafloor sedimentary metagenomes.</title>
        <authorList>
            <person name="Kawai M."/>
            <person name="Futagami T."/>
            <person name="Toyoda A."/>
            <person name="Takaki Y."/>
            <person name="Nishi S."/>
            <person name="Hori S."/>
            <person name="Arai W."/>
            <person name="Tsubouchi T."/>
            <person name="Morono Y."/>
            <person name="Uchiyama I."/>
            <person name="Ito T."/>
            <person name="Fujiyama A."/>
            <person name="Inagaki F."/>
            <person name="Takami H."/>
        </authorList>
    </citation>
    <scope>NUCLEOTIDE SEQUENCE</scope>
    <source>
        <strain evidence="2">Expedition CK06-06</strain>
    </source>
</reference>
<organism evidence="2">
    <name type="scientific">marine sediment metagenome</name>
    <dbReference type="NCBI Taxonomy" id="412755"/>
    <lineage>
        <taxon>unclassified sequences</taxon>
        <taxon>metagenomes</taxon>
        <taxon>ecological metagenomes</taxon>
    </lineage>
</organism>
<dbReference type="AlphaFoldDB" id="X0UNJ2"/>
<feature type="non-terminal residue" evidence="2">
    <location>
        <position position="263"/>
    </location>
</feature>
<keyword evidence="1" id="KW-1133">Transmembrane helix</keyword>
<sequence>IAAVVLPFSLAHGFRPDYLLPCYAAVAIMAAWAVDRVAQLGRAGGRPASTLRHAFAAAPVLIAAMLIAAGLLYLLGDRLPEWMQVDQPYSVSNIDRAVLTGLVPAGAIMLAAAVALSLTWRVRQLALLACAGMLGVIFIEGNFISRHARTGDGDKMVAFARDVRDTIGEDEFLVLLADKLTVELHLGRFGEVVTGADGEAHLAKINAASQPWLITCDRGLVDVGATAQSLDGRYDIKLEGVKRWFTTRPDDLGEVAVSGRDIY</sequence>
<evidence type="ECO:0000313" key="2">
    <source>
        <dbReference type="EMBL" id="GAG07250.1"/>
    </source>
</evidence>
<feature type="transmembrane region" description="Helical" evidence="1">
    <location>
        <begin position="96"/>
        <end position="118"/>
    </location>
</feature>
<dbReference type="EMBL" id="BARS01029678">
    <property type="protein sequence ID" value="GAG07250.1"/>
    <property type="molecule type" value="Genomic_DNA"/>
</dbReference>
<feature type="transmembrane region" description="Helical" evidence="1">
    <location>
        <begin position="18"/>
        <end position="34"/>
    </location>
</feature>
<keyword evidence="1" id="KW-0472">Membrane</keyword>
<protein>
    <submittedName>
        <fullName evidence="2">Uncharacterized protein</fullName>
    </submittedName>
</protein>
<keyword evidence="1" id="KW-0812">Transmembrane</keyword>
<evidence type="ECO:0000256" key="1">
    <source>
        <dbReference type="SAM" id="Phobius"/>
    </source>
</evidence>
<name>X0UNJ2_9ZZZZ</name>
<feature type="transmembrane region" description="Helical" evidence="1">
    <location>
        <begin position="125"/>
        <end position="144"/>
    </location>
</feature>
<accession>X0UNJ2</accession>
<comment type="caution">
    <text evidence="2">The sequence shown here is derived from an EMBL/GenBank/DDBJ whole genome shotgun (WGS) entry which is preliminary data.</text>
</comment>